<evidence type="ECO:0000313" key="2">
    <source>
        <dbReference type="Proteomes" id="UP000287651"/>
    </source>
</evidence>
<accession>A0A427AC23</accession>
<sequence>MTPRHSLLERPISLAGDPTHAAFLHRFAWLDDTDIGEIPFFLPCYCFSVLLRPPSRTISPFSLCGGRSPPHPRLSILSEKDRMALPQSYRPDPASAITANRSPLPLLPLADVTSGSYNMLDDVAIIEGSLLSPDLDFEIRNQMLRSAPFAAVVAYSASSGHLASSVRSTSTRGSCHSARPL</sequence>
<reference evidence="1 2" key="1">
    <citation type="journal article" date="2014" name="Agronomy (Basel)">
        <title>A Draft Genome Sequence for Ensete ventricosum, the Drought-Tolerant Tree Against Hunger.</title>
        <authorList>
            <person name="Harrison J."/>
            <person name="Moore K.A."/>
            <person name="Paszkiewicz K."/>
            <person name="Jones T."/>
            <person name="Grant M."/>
            <person name="Ambacheew D."/>
            <person name="Muzemil S."/>
            <person name="Studholme D.J."/>
        </authorList>
    </citation>
    <scope>NUCLEOTIDE SEQUENCE [LARGE SCALE GENOMIC DNA]</scope>
</reference>
<dbReference type="Proteomes" id="UP000287651">
    <property type="component" value="Unassembled WGS sequence"/>
</dbReference>
<comment type="caution">
    <text evidence="1">The sequence shown here is derived from an EMBL/GenBank/DDBJ whole genome shotgun (WGS) entry which is preliminary data.</text>
</comment>
<evidence type="ECO:0000313" key="1">
    <source>
        <dbReference type="EMBL" id="RRT73701.1"/>
    </source>
</evidence>
<dbReference type="AlphaFoldDB" id="A0A427AC23"/>
<protein>
    <submittedName>
        <fullName evidence="1">Uncharacterized protein</fullName>
    </submittedName>
</protein>
<proteinExistence type="predicted"/>
<dbReference type="EMBL" id="AMZH03003015">
    <property type="protein sequence ID" value="RRT73701.1"/>
    <property type="molecule type" value="Genomic_DNA"/>
</dbReference>
<name>A0A427AC23_ENSVE</name>
<organism evidence="1 2">
    <name type="scientific">Ensete ventricosum</name>
    <name type="common">Abyssinian banana</name>
    <name type="synonym">Musa ensete</name>
    <dbReference type="NCBI Taxonomy" id="4639"/>
    <lineage>
        <taxon>Eukaryota</taxon>
        <taxon>Viridiplantae</taxon>
        <taxon>Streptophyta</taxon>
        <taxon>Embryophyta</taxon>
        <taxon>Tracheophyta</taxon>
        <taxon>Spermatophyta</taxon>
        <taxon>Magnoliopsida</taxon>
        <taxon>Liliopsida</taxon>
        <taxon>Zingiberales</taxon>
        <taxon>Musaceae</taxon>
        <taxon>Ensete</taxon>
    </lineage>
</organism>
<gene>
    <name evidence="1" type="ORF">B296_00033091</name>
</gene>